<evidence type="ECO:0000313" key="11">
    <source>
        <dbReference type="EMBL" id="BCD99463.1"/>
    </source>
</evidence>
<dbReference type="Gene3D" id="3.60.140.10">
    <property type="entry name" value="CNF1/YfiH-like putative cysteine hydrolases"/>
    <property type="match status" value="1"/>
</dbReference>
<dbReference type="Pfam" id="PF02578">
    <property type="entry name" value="Cu-oxidase_4"/>
    <property type="match status" value="1"/>
</dbReference>
<dbReference type="GO" id="GO:0016787">
    <property type="term" value="F:hydrolase activity"/>
    <property type="evidence" value="ECO:0007669"/>
    <property type="project" value="UniProtKB-KW"/>
</dbReference>
<accession>A0AAN1WKV2</accession>
<comment type="catalytic activity">
    <reaction evidence="7">
        <text>adenosine + H2O + H(+) = inosine + NH4(+)</text>
        <dbReference type="Rhea" id="RHEA:24408"/>
        <dbReference type="ChEBI" id="CHEBI:15377"/>
        <dbReference type="ChEBI" id="CHEBI:15378"/>
        <dbReference type="ChEBI" id="CHEBI:16335"/>
        <dbReference type="ChEBI" id="CHEBI:17596"/>
        <dbReference type="ChEBI" id="CHEBI:28938"/>
        <dbReference type="EC" id="3.5.4.4"/>
    </reaction>
    <physiologicalReaction direction="left-to-right" evidence="7">
        <dbReference type="Rhea" id="RHEA:24409"/>
    </physiologicalReaction>
</comment>
<dbReference type="AlphaFoldDB" id="A0AAN1WKV2"/>
<evidence type="ECO:0000256" key="2">
    <source>
        <dbReference type="ARBA" id="ARBA00007353"/>
    </source>
</evidence>
<evidence type="ECO:0000313" key="12">
    <source>
        <dbReference type="Proteomes" id="UP001320119"/>
    </source>
</evidence>
<gene>
    <name evidence="11" type="ORF">MARGE09_P3665</name>
</gene>
<protein>
    <recommendedName>
        <fullName evidence="10">Purine nucleoside phosphorylase</fullName>
    </recommendedName>
</protein>
<dbReference type="RefSeq" id="WP_236984729.1">
    <property type="nucleotide sequence ID" value="NZ_AP023086.1"/>
</dbReference>
<proteinExistence type="inferred from homology"/>
<dbReference type="GO" id="GO:0005507">
    <property type="term" value="F:copper ion binding"/>
    <property type="evidence" value="ECO:0007669"/>
    <property type="project" value="TreeGrafter"/>
</dbReference>
<name>A0AAN1WKV2_9GAMM</name>
<organism evidence="11 12">
    <name type="scientific">Marinagarivorans cellulosilyticus</name>
    <dbReference type="NCBI Taxonomy" id="2721545"/>
    <lineage>
        <taxon>Bacteria</taxon>
        <taxon>Pseudomonadati</taxon>
        <taxon>Pseudomonadota</taxon>
        <taxon>Gammaproteobacteria</taxon>
        <taxon>Cellvibrionales</taxon>
        <taxon>Cellvibrionaceae</taxon>
        <taxon>Marinagarivorans</taxon>
    </lineage>
</organism>
<dbReference type="CDD" id="cd16833">
    <property type="entry name" value="YfiH"/>
    <property type="match status" value="1"/>
</dbReference>
<dbReference type="InterPro" id="IPR011324">
    <property type="entry name" value="Cytotoxic_necrot_fac-like_cat"/>
</dbReference>
<dbReference type="InterPro" id="IPR038371">
    <property type="entry name" value="Cu_polyphenol_OxRdtase_sf"/>
</dbReference>
<evidence type="ECO:0000256" key="8">
    <source>
        <dbReference type="ARBA" id="ARBA00048968"/>
    </source>
</evidence>
<evidence type="ECO:0000256" key="5">
    <source>
        <dbReference type="ARBA" id="ARBA00022801"/>
    </source>
</evidence>
<evidence type="ECO:0000256" key="10">
    <source>
        <dbReference type="RuleBase" id="RU361274"/>
    </source>
</evidence>
<keyword evidence="12" id="KW-1185">Reference proteome</keyword>
<evidence type="ECO:0000256" key="1">
    <source>
        <dbReference type="ARBA" id="ARBA00000553"/>
    </source>
</evidence>
<dbReference type="GO" id="GO:0017061">
    <property type="term" value="F:S-methyl-5-thioadenosine phosphorylase activity"/>
    <property type="evidence" value="ECO:0007669"/>
    <property type="project" value="UniProtKB-EC"/>
</dbReference>
<dbReference type="Proteomes" id="UP001320119">
    <property type="component" value="Chromosome"/>
</dbReference>
<comment type="catalytic activity">
    <reaction evidence="1">
        <text>inosine + phosphate = alpha-D-ribose 1-phosphate + hypoxanthine</text>
        <dbReference type="Rhea" id="RHEA:27646"/>
        <dbReference type="ChEBI" id="CHEBI:17368"/>
        <dbReference type="ChEBI" id="CHEBI:17596"/>
        <dbReference type="ChEBI" id="CHEBI:43474"/>
        <dbReference type="ChEBI" id="CHEBI:57720"/>
        <dbReference type="EC" id="2.4.2.1"/>
    </reaction>
    <physiologicalReaction direction="left-to-right" evidence="1">
        <dbReference type="Rhea" id="RHEA:27647"/>
    </physiologicalReaction>
</comment>
<dbReference type="SUPFAM" id="SSF64438">
    <property type="entry name" value="CNF1/YfiH-like putative cysteine hydrolases"/>
    <property type="match status" value="1"/>
</dbReference>
<comment type="catalytic activity">
    <reaction evidence="8">
        <text>adenosine + phosphate = alpha-D-ribose 1-phosphate + adenine</text>
        <dbReference type="Rhea" id="RHEA:27642"/>
        <dbReference type="ChEBI" id="CHEBI:16335"/>
        <dbReference type="ChEBI" id="CHEBI:16708"/>
        <dbReference type="ChEBI" id="CHEBI:43474"/>
        <dbReference type="ChEBI" id="CHEBI:57720"/>
        <dbReference type="EC" id="2.4.2.1"/>
    </reaction>
    <physiologicalReaction direction="left-to-right" evidence="8">
        <dbReference type="Rhea" id="RHEA:27643"/>
    </physiologicalReaction>
</comment>
<comment type="similarity">
    <text evidence="2 10">Belongs to the purine nucleoside phosphorylase YfiH/LACC1 family.</text>
</comment>
<reference evidence="11 12" key="1">
    <citation type="journal article" date="2022" name="IScience">
        <title>An ultrasensitive nanofiber-based assay for enzymatic hydrolysis and deep-sea microbial degradation of cellulose.</title>
        <authorList>
            <person name="Tsudome M."/>
            <person name="Tachioka M."/>
            <person name="Miyazaki M."/>
            <person name="Uchimura K."/>
            <person name="Tsuda M."/>
            <person name="Takaki Y."/>
            <person name="Deguchi S."/>
        </authorList>
    </citation>
    <scope>NUCLEOTIDE SEQUENCE [LARGE SCALE GENOMIC DNA]</scope>
    <source>
        <strain evidence="11 12">GE09</strain>
    </source>
</reference>
<dbReference type="NCBIfam" id="TIGR00726">
    <property type="entry name" value="peptidoglycan editing factor PgeF"/>
    <property type="match status" value="1"/>
</dbReference>
<evidence type="ECO:0000256" key="6">
    <source>
        <dbReference type="ARBA" id="ARBA00022833"/>
    </source>
</evidence>
<keyword evidence="6" id="KW-0862">Zinc</keyword>
<keyword evidence="5" id="KW-0378">Hydrolase</keyword>
<comment type="catalytic activity">
    <reaction evidence="9">
        <text>S-methyl-5'-thioadenosine + phosphate = 5-(methylsulfanyl)-alpha-D-ribose 1-phosphate + adenine</text>
        <dbReference type="Rhea" id="RHEA:11852"/>
        <dbReference type="ChEBI" id="CHEBI:16708"/>
        <dbReference type="ChEBI" id="CHEBI:17509"/>
        <dbReference type="ChEBI" id="CHEBI:43474"/>
        <dbReference type="ChEBI" id="CHEBI:58533"/>
        <dbReference type="EC" id="2.4.2.28"/>
    </reaction>
    <physiologicalReaction direction="left-to-right" evidence="9">
        <dbReference type="Rhea" id="RHEA:11853"/>
    </physiologicalReaction>
</comment>
<dbReference type="KEGG" id="marq:MARGE09_P3665"/>
<evidence type="ECO:0000256" key="7">
    <source>
        <dbReference type="ARBA" id="ARBA00047989"/>
    </source>
</evidence>
<sequence length="256" mass="27103">MSNNKAAGVGSEMPLLFPQWTAPANVRTAITLAVPDATAYGAYNMAMHVGDDAVRVQAHRDALAQQLKVPYWQWLEQVHGVDVVQASAETCALPAPQADACTTSQVNLACAVLTADCLPVLLCNQQGTRVAAVHAGWRGLAAGVLLKTHQHFDASDTVMAYLGPAIGPAAFEVGAEVKKAFVQALGACAAESFVPNPHKPTHYFANLYALARLQLALLGVTAISGGQACTVNDSQFYSYRRQPVTGRFASAIWLAD</sequence>
<evidence type="ECO:0000256" key="9">
    <source>
        <dbReference type="ARBA" id="ARBA00049893"/>
    </source>
</evidence>
<evidence type="ECO:0000256" key="3">
    <source>
        <dbReference type="ARBA" id="ARBA00022679"/>
    </source>
</evidence>
<dbReference type="InterPro" id="IPR003730">
    <property type="entry name" value="Cu_polyphenol_OxRdtase"/>
</dbReference>
<keyword evidence="3" id="KW-0808">Transferase</keyword>
<dbReference type="EMBL" id="AP023086">
    <property type="protein sequence ID" value="BCD99463.1"/>
    <property type="molecule type" value="Genomic_DNA"/>
</dbReference>
<evidence type="ECO:0000256" key="4">
    <source>
        <dbReference type="ARBA" id="ARBA00022723"/>
    </source>
</evidence>
<keyword evidence="4" id="KW-0479">Metal-binding</keyword>
<dbReference type="PANTHER" id="PTHR30616">
    <property type="entry name" value="UNCHARACTERIZED PROTEIN YFIH"/>
    <property type="match status" value="1"/>
</dbReference>
<dbReference type="PANTHER" id="PTHR30616:SF2">
    <property type="entry name" value="PURINE NUCLEOSIDE PHOSPHORYLASE LACC1"/>
    <property type="match status" value="1"/>
</dbReference>